<dbReference type="Gene3D" id="3.40.50.720">
    <property type="entry name" value="NAD(P)-binding Rossmann-like Domain"/>
    <property type="match status" value="1"/>
</dbReference>
<evidence type="ECO:0000313" key="3">
    <source>
        <dbReference type="Proteomes" id="UP000652430"/>
    </source>
</evidence>
<dbReference type="InterPro" id="IPR036291">
    <property type="entry name" value="NAD(P)-bd_dom_sf"/>
</dbReference>
<evidence type="ECO:0000313" key="2">
    <source>
        <dbReference type="EMBL" id="GHH23966.1"/>
    </source>
</evidence>
<organism evidence="2 3">
    <name type="scientific">Sphingomonas glacialis</name>
    <dbReference type="NCBI Taxonomy" id="658225"/>
    <lineage>
        <taxon>Bacteria</taxon>
        <taxon>Pseudomonadati</taxon>
        <taxon>Pseudomonadota</taxon>
        <taxon>Alphaproteobacteria</taxon>
        <taxon>Sphingomonadales</taxon>
        <taxon>Sphingomonadaceae</taxon>
        <taxon>Sphingomonas</taxon>
    </lineage>
</organism>
<dbReference type="PANTHER" id="PTHR32487">
    <property type="entry name" value="3-OXO-DELTA(4,5)-STEROID 5-BETA-REDUCTASE"/>
    <property type="match status" value="1"/>
</dbReference>
<gene>
    <name evidence="2" type="ORF">GCM10008023_35570</name>
</gene>
<protein>
    <recommendedName>
        <fullName evidence="1">NAD-dependent epimerase/dehydratase domain-containing protein</fullName>
    </recommendedName>
</protein>
<dbReference type="RefSeq" id="WP_229839486.1">
    <property type="nucleotide sequence ID" value="NZ_BNAQ01000006.1"/>
</dbReference>
<dbReference type="SUPFAM" id="SSF51735">
    <property type="entry name" value="NAD(P)-binding Rossmann-fold domains"/>
    <property type="match status" value="1"/>
</dbReference>
<evidence type="ECO:0000259" key="1">
    <source>
        <dbReference type="Pfam" id="PF01370"/>
    </source>
</evidence>
<keyword evidence="3" id="KW-1185">Reference proteome</keyword>
<name>A0ABQ3LR85_9SPHN</name>
<dbReference type="Proteomes" id="UP000652430">
    <property type="component" value="Unassembled WGS sequence"/>
</dbReference>
<feature type="domain" description="NAD-dependent epimerase/dehydratase" evidence="1">
    <location>
        <begin position="5"/>
        <end position="242"/>
    </location>
</feature>
<proteinExistence type="predicted"/>
<dbReference type="Pfam" id="PF01370">
    <property type="entry name" value="Epimerase"/>
    <property type="match status" value="1"/>
</dbReference>
<dbReference type="PANTHER" id="PTHR32487:SF0">
    <property type="entry name" value="3-OXO-DELTA(4,5)-STEROID 5-BETA-REDUCTASE"/>
    <property type="match status" value="1"/>
</dbReference>
<dbReference type="InterPro" id="IPR001509">
    <property type="entry name" value="Epimerase_deHydtase"/>
</dbReference>
<accession>A0ABQ3LR85</accession>
<sequence length="271" mass="29324">MVGKVLVVGASGVVGTSAVAAFANSGWEVVSLSRRKPDLRPSGSVVHISVDLTDKNAVHTELASLGGITHVVFAAVSEAPGLISGWFDRDRMQINLEMLQNCLEPLFNKRNFLTHVSIMQGTKAYGLHIHPLDIPARERSPRDPHENFYWLQQDYLRERSIEKGFRFTILRPPMVMGGAYGAVMNVAPVLGAFAAICREEGIPFGFPGGAAYVTEALDARLLGEALVWAADAPQAQNQVFNITNGDVFEWRSVWPAIADALGAEAGPDAPC</sequence>
<dbReference type="EMBL" id="BNAQ01000006">
    <property type="protein sequence ID" value="GHH23966.1"/>
    <property type="molecule type" value="Genomic_DNA"/>
</dbReference>
<reference evidence="3" key="1">
    <citation type="journal article" date="2019" name="Int. J. Syst. Evol. Microbiol.">
        <title>The Global Catalogue of Microorganisms (GCM) 10K type strain sequencing project: providing services to taxonomists for standard genome sequencing and annotation.</title>
        <authorList>
            <consortium name="The Broad Institute Genomics Platform"/>
            <consortium name="The Broad Institute Genome Sequencing Center for Infectious Disease"/>
            <person name="Wu L."/>
            <person name="Ma J."/>
        </authorList>
    </citation>
    <scope>NUCLEOTIDE SEQUENCE [LARGE SCALE GENOMIC DNA]</scope>
    <source>
        <strain evidence="3">CGMCC 1.8957</strain>
    </source>
</reference>
<comment type="caution">
    <text evidence="2">The sequence shown here is derived from an EMBL/GenBank/DDBJ whole genome shotgun (WGS) entry which is preliminary data.</text>
</comment>